<evidence type="ECO:0000313" key="2">
    <source>
        <dbReference type="Proteomes" id="UP001175228"/>
    </source>
</evidence>
<sequence>MECARKYRQDNDNDGDEETEDAFITLHIDEQGNLSKRSQVLDYLNRSLDLLDVSFYDFIARFRVDRKTDRRTTNDPRREYEQGHRSNRFPRYEFLSRYTLHKTHEIVEHTSVDEYAYHTKKVPRIVGHKLPRSTNGIYALFMLAHFKPFHFTVPLLRPTESASEVFRSYEFSARAIQCMSNWEAMHECEDERD</sequence>
<name>A0AA39PVP1_9AGAR</name>
<keyword evidence="2" id="KW-1185">Reference proteome</keyword>
<evidence type="ECO:0000313" key="1">
    <source>
        <dbReference type="EMBL" id="KAK0489998.1"/>
    </source>
</evidence>
<protein>
    <submittedName>
        <fullName evidence="1">Uncharacterized protein</fullName>
    </submittedName>
</protein>
<accession>A0AA39PVP1</accession>
<dbReference type="EMBL" id="JAUEPU010000035">
    <property type="protein sequence ID" value="KAK0489998.1"/>
    <property type="molecule type" value="Genomic_DNA"/>
</dbReference>
<reference evidence="1" key="1">
    <citation type="submission" date="2023-06" db="EMBL/GenBank/DDBJ databases">
        <authorList>
            <consortium name="Lawrence Berkeley National Laboratory"/>
            <person name="Ahrendt S."/>
            <person name="Sahu N."/>
            <person name="Indic B."/>
            <person name="Wong-Bajracharya J."/>
            <person name="Merenyi Z."/>
            <person name="Ke H.-M."/>
            <person name="Monk M."/>
            <person name="Kocsube S."/>
            <person name="Drula E."/>
            <person name="Lipzen A."/>
            <person name="Balint B."/>
            <person name="Henrissat B."/>
            <person name="Andreopoulos B."/>
            <person name="Martin F.M."/>
            <person name="Harder C.B."/>
            <person name="Rigling D."/>
            <person name="Ford K.L."/>
            <person name="Foster G.D."/>
            <person name="Pangilinan J."/>
            <person name="Papanicolaou A."/>
            <person name="Barry K."/>
            <person name="LaButti K."/>
            <person name="Viragh M."/>
            <person name="Koriabine M."/>
            <person name="Yan M."/>
            <person name="Riley R."/>
            <person name="Champramary S."/>
            <person name="Plett K.L."/>
            <person name="Tsai I.J."/>
            <person name="Slot J."/>
            <person name="Sipos G."/>
            <person name="Plett J."/>
            <person name="Nagy L.G."/>
            <person name="Grigoriev I.V."/>
        </authorList>
    </citation>
    <scope>NUCLEOTIDE SEQUENCE</scope>
    <source>
        <strain evidence="1">HWK02</strain>
    </source>
</reference>
<gene>
    <name evidence="1" type="ORF">EDD18DRAFT_1080725</name>
</gene>
<proteinExistence type="predicted"/>
<feature type="non-terminal residue" evidence="1">
    <location>
        <position position="193"/>
    </location>
</feature>
<dbReference type="Proteomes" id="UP001175228">
    <property type="component" value="Unassembled WGS sequence"/>
</dbReference>
<comment type="caution">
    <text evidence="1">The sequence shown here is derived from an EMBL/GenBank/DDBJ whole genome shotgun (WGS) entry which is preliminary data.</text>
</comment>
<organism evidence="1 2">
    <name type="scientific">Armillaria luteobubalina</name>
    <dbReference type="NCBI Taxonomy" id="153913"/>
    <lineage>
        <taxon>Eukaryota</taxon>
        <taxon>Fungi</taxon>
        <taxon>Dikarya</taxon>
        <taxon>Basidiomycota</taxon>
        <taxon>Agaricomycotina</taxon>
        <taxon>Agaricomycetes</taxon>
        <taxon>Agaricomycetidae</taxon>
        <taxon>Agaricales</taxon>
        <taxon>Marasmiineae</taxon>
        <taxon>Physalacriaceae</taxon>
        <taxon>Armillaria</taxon>
    </lineage>
</organism>
<dbReference type="AlphaFoldDB" id="A0AA39PVP1"/>